<feature type="compositionally biased region" description="Low complexity" evidence="6">
    <location>
        <begin position="507"/>
        <end position="523"/>
    </location>
</feature>
<dbReference type="GO" id="GO:0005815">
    <property type="term" value="C:microtubule organizing center"/>
    <property type="evidence" value="ECO:0007669"/>
    <property type="project" value="TreeGrafter"/>
</dbReference>
<evidence type="ECO:0000313" key="8">
    <source>
        <dbReference type="EMBL" id="KAF5355018.1"/>
    </source>
</evidence>
<proteinExistence type="inferred from homology"/>
<evidence type="ECO:0000313" key="9">
    <source>
        <dbReference type="Proteomes" id="UP000559027"/>
    </source>
</evidence>
<evidence type="ECO:0000256" key="6">
    <source>
        <dbReference type="SAM" id="MobiDB-lite"/>
    </source>
</evidence>
<keyword evidence="4" id="KW-0493">Microtubule</keyword>
<dbReference type="AlphaFoldDB" id="A0A8H5G046"/>
<dbReference type="Pfam" id="PF12348">
    <property type="entry name" value="CLASP_N"/>
    <property type="match status" value="1"/>
</dbReference>
<feature type="region of interest" description="Disordered" evidence="6">
    <location>
        <begin position="374"/>
        <end position="428"/>
    </location>
</feature>
<evidence type="ECO:0000256" key="5">
    <source>
        <dbReference type="ARBA" id="ARBA00022776"/>
    </source>
</evidence>
<feature type="region of interest" description="Disordered" evidence="6">
    <location>
        <begin position="464"/>
        <end position="535"/>
    </location>
</feature>
<sequence length="632" mass="66599">MNTNNASLTPQEFVQSFEKLKHSLSLPDSEETWDQISNGLQKLGQLCQSGAFEHAAEVVFSFRSIHRSLIGAMNSERTRLSGAALDVLTAVASGLGIEFEPLLPLFFPSLLSLCGRTNKVVITRARTCIFTIVEATQLPGIINYFTQFSKDKSPTVRLVVAEATLSCLKCFNPPTLEKESVSLAIESLIRNAARDPNADVRKVGKDVFQSYKVLLPDRVESFAAPLTPTIRKYLQLSAGNAKLHKKVTSVISEPGPVSRANAQGSRLQSTTMSGPVRPSNNPPNTSKSVASARSLEPSRTIQLPAKRALVNPSAGPPPQKSSSVASRPFAQAKNATGPQRVIKPAVHSTAGLSNLSTDKRDVKVPAVRLGGLSRSRVASSSSLASSSGSQAAVRPVKQLPATRGLPTNAKLPGESEATSTAARNLSRPTLSQLARVRPPVTKPIPKVVRGLEVRKTGTVASVGSKGSIAAQRPTLSTKARAANVPVGRSKALRPITPTSIPLPPSPKLSASESSTSTPGSSDSKIFEEPKPEPQPELVVVPAGGVASSQVFSGIESPASTPTVHPIHVPDVDLALKTPISALLSSIQHGFDLTPCSPLSPPQDYLASSNTPLEGGPFRLGILKQNISAGAQS</sequence>
<evidence type="ECO:0000256" key="4">
    <source>
        <dbReference type="ARBA" id="ARBA00022701"/>
    </source>
</evidence>
<evidence type="ECO:0000259" key="7">
    <source>
        <dbReference type="SMART" id="SM01349"/>
    </source>
</evidence>
<keyword evidence="3" id="KW-0132">Cell division</keyword>
<dbReference type="GO" id="GO:0005876">
    <property type="term" value="C:spindle microtubule"/>
    <property type="evidence" value="ECO:0007669"/>
    <property type="project" value="TreeGrafter"/>
</dbReference>
<organism evidence="8 9">
    <name type="scientific">Leucocoprinus leucothites</name>
    <dbReference type="NCBI Taxonomy" id="201217"/>
    <lineage>
        <taxon>Eukaryota</taxon>
        <taxon>Fungi</taxon>
        <taxon>Dikarya</taxon>
        <taxon>Basidiomycota</taxon>
        <taxon>Agaricomycotina</taxon>
        <taxon>Agaricomycetes</taxon>
        <taxon>Agaricomycetidae</taxon>
        <taxon>Agaricales</taxon>
        <taxon>Agaricineae</taxon>
        <taxon>Agaricaceae</taxon>
        <taxon>Leucocoprinus</taxon>
    </lineage>
</organism>
<reference evidence="8 9" key="1">
    <citation type="journal article" date="2020" name="ISME J.">
        <title>Uncovering the hidden diversity of litter-decomposition mechanisms in mushroom-forming fungi.</title>
        <authorList>
            <person name="Floudas D."/>
            <person name="Bentzer J."/>
            <person name="Ahren D."/>
            <person name="Johansson T."/>
            <person name="Persson P."/>
            <person name="Tunlid A."/>
        </authorList>
    </citation>
    <scope>NUCLEOTIDE SEQUENCE [LARGE SCALE GENOMIC DNA]</scope>
    <source>
        <strain evidence="8 9">CBS 146.42</strain>
    </source>
</reference>
<keyword evidence="5" id="KW-0498">Mitosis</keyword>
<keyword evidence="9" id="KW-1185">Reference proteome</keyword>
<dbReference type="GO" id="GO:0005881">
    <property type="term" value="C:cytoplasmic microtubule"/>
    <property type="evidence" value="ECO:0007669"/>
    <property type="project" value="TreeGrafter"/>
</dbReference>
<feature type="region of interest" description="Disordered" evidence="6">
    <location>
        <begin position="250"/>
        <end position="354"/>
    </location>
</feature>
<accession>A0A8H5G046</accession>
<dbReference type="PANTHER" id="PTHR21567:SF60">
    <property type="entry name" value="CLASP N-TERMINAL DOMAIN-CONTAINING PROTEIN"/>
    <property type="match status" value="1"/>
</dbReference>
<evidence type="ECO:0000256" key="1">
    <source>
        <dbReference type="ARBA" id="ARBA00004186"/>
    </source>
</evidence>
<feature type="domain" description="TOG" evidence="7">
    <location>
        <begin position="12"/>
        <end position="243"/>
    </location>
</feature>
<dbReference type="InterPro" id="IPR011989">
    <property type="entry name" value="ARM-like"/>
</dbReference>
<feature type="compositionally biased region" description="Polar residues" evidence="6">
    <location>
        <begin position="416"/>
        <end position="428"/>
    </location>
</feature>
<dbReference type="InterPro" id="IPR016024">
    <property type="entry name" value="ARM-type_fold"/>
</dbReference>
<dbReference type="Proteomes" id="UP000559027">
    <property type="component" value="Unassembled WGS sequence"/>
</dbReference>
<dbReference type="EMBL" id="JAACJO010000008">
    <property type="protein sequence ID" value="KAF5355018.1"/>
    <property type="molecule type" value="Genomic_DNA"/>
</dbReference>
<dbReference type="Gene3D" id="1.25.10.10">
    <property type="entry name" value="Leucine-rich Repeat Variant"/>
    <property type="match status" value="1"/>
</dbReference>
<dbReference type="GO" id="GO:0008017">
    <property type="term" value="F:microtubule binding"/>
    <property type="evidence" value="ECO:0007669"/>
    <property type="project" value="TreeGrafter"/>
</dbReference>
<dbReference type="InterPro" id="IPR034085">
    <property type="entry name" value="TOG"/>
</dbReference>
<feature type="compositionally biased region" description="Basic and acidic residues" evidence="6">
    <location>
        <begin position="524"/>
        <end position="533"/>
    </location>
</feature>
<keyword evidence="5" id="KW-0131">Cell cycle</keyword>
<evidence type="ECO:0000256" key="3">
    <source>
        <dbReference type="ARBA" id="ARBA00022618"/>
    </source>
</evidence>
<dbReference type="GO" id="GO:0051301">
    <property type="term" value="P:cell division"/>
    <property type="evidence" value="ECO:0007669"/>
    <property type="project" value="UniProtKB-KW"/>
</dbReference>
<dbReference type="SMART" id="SM01349">
    <property type="entry name" value="TOG"/>
    <property type="match status" value="1"/>
</dbReference>
<comment type="caution">
    <text evidence="8">The sequence shown here is derived from an EMBL/GenBank/DDBJ whole genome shotgun (WGS) entry which is preliminary data.</text>
</comment>
<gene>
    <name evidence="8" type="ORF">D9756_005207</name>
</gene>
<dbReference type="PANTHER" id="PTHR21567">
    <property type="entry name" value="CLASP"/>
    <property type="match status" value="1"/>
</dbReference>
<feature type="compositionally biased region" description="Polar residues" evidence="6">
    <location>
        <begin position="260"/>
        <end position="301"/>
    </location>
</feature>
<dbReference type="OrthoDB" id="46159at2759"/>
<dbReference type="InterPro" id="IPR024395">
    <property type="entry name" value="CLASP_N_dom"/>
</dbReference>
<dbReference type="GO" id="GO:0090307">
    <property type="term" value="P:mitotic spindle assembly"/>
    <property type="evidence" value="ECO:0007669"/>
    <property type="project" value="TreeGrafter"/>
</dbReference>
<protein>
    <recommendedName>
        <fullName evidence="7">TOG domain-containing protein</fullName>
    </recommendedName>
</protein>
<dbReference type="SUPFAM" id="SSF48371">
    <property type="entry name" value="ARM repeat"/>
    <property type="match status" value="1"/>
</dbReference>
<name>A0A8H5G046_9AGAR</name>
<evidence type="ECO:0000256" key="2">
    <source>
        <dbReference type="ARBA" id="ARBA00009549"/>
    </source>
</evidence>
<feature type="compositionally biased region" description="Low complexity" evidence="6">
    <location>
        <begin position="374"/>
        <end position="391"/>
    </location>
</feature>
<dbReference type="GO" id="GO:1990023">
    <property type="term" value="C:mitotic spindle midzone"/>
    <property type="evidence" value="ECO:0007669"/>
    <property type="project" value="TreeGrafter"/>
</dbReference>
<comment type="similarity">
    <text evidence="2">Belongs to the CLASP family.</text>
</comment>
<comment type="subcellular location">
    <subcellularLocation>
        <location evidence="1">Cytoplasm</location>
        <location evidence="1">Cytoskeleton</location>
        <location evidence="1">Spindle</location>
    </subcellularLocation>
</comment>